<organism evidence="2 3">
    <name type="scientific">Linnemannia exigua</name>
    <dbReference type="NCBI Taxonomy" id="604196"/>
    <lineage>
        <taxon>Eukaryota</taxon>
        <taxon>Fungi</taxon>
        <taxon>Fungi incertae sedis</taxon>
        <taxon>Mucoromycota</taxon>
        <taxon>Mortierellomycotina</taxon>
        <taxon>Mortierellomycetes</taxon>
        <taxon>Mortierellales</taxon>
        <taxon>Mortierellaceae</taxon>
        <taxon>Linnemannia</taxon>
    </lineage>
</organism>
<evidence type="ECO:0000313" key="2">
    <source>
        <dbReference type="EMBL" id="KAG0268886.1"/>
    </source>
</evidence>
<evidence type="ECO:0000313" key="3">
    <source>
        <dbReference type="Proteomes" id="UP001194580"/>
    </source>
</evidence>
<keyword evidence="3" id="KW-1185">Reference proteome</keyword>
<evidence type="ECO:0000256" key="1">
    <source>
        <dbReference type="SAM" id="SignalP"/>
    </source>
</evidence>
<feature type="signal peptide" evidence="1">
    <location>
        <begin position="1"/>
        <end position="16"/>
    </location>
</feature>
<dbReference type="AlphaFoldDB" id="A0AAD4D5P9"/>
<name>A0AAD4D5P9_9FUNG</name>
<feature type="chain" id="PRO_5042131294" evidence="1">
    <location>
        <begin position="17"/>
        <end position="90"/>
    </location>
</feature>
<comment type="caution">
    <text evidence="2">The sequence shown here is derived from an EMBL/GenBank/DDBJ whole genome shotgun (WGS) entry which is preliminary data.</text>
</comment>
<protein>
    <submittedName>
        <fullName evidence="2">Uncharacterized protein</fullName>
    </submittedName>
</protein>
<proteinExistence type="predicted"/>
<dbReference type="EMBL" id="JAAAIL010001478">
    <property type="protein sequence ID" value="KAG0268886.1"/>
    <property type="molecule type" value="Genomic_DNA"/>
</dbReference>
<accession>A0AAD4D5P9</accession>
<reference evidence="2" key="1">
    <citation type="journal article" date="2020" name="Fungal Divers.">
        <title>Resolving the Mortierellaceae phylogeny through synthesis of multi-gene phylogenetics and phylogenomics.</title>
        <authorList>
            <person name="Vandepol N."/>
            <person name="Liber J."/>
            <person name="Desiro A."/>
            <person name="Na H."/>
            <person name="Kennedy M."/>
            <person name="Barry K."/>
            <person name="Grigoriev I.V."/>
            <person name="Miller A.N."/>
            <person name="O'Donnell K."/>
            <person name="Stajich J.E."/>
            <person name="Bonito G."/>
        </authorList>
    </citation>
    <scope>NUCLEOTIDE SEQUENCE</scope>
    <source>
        <strain evidence="2">NRRL 28262</strain>
    </source>
</reference>
<sequence length="90" mass="10398">MLDVLIVLINVAFGKGGDGWRKAWIESRLRYIESAENLSYYIPGFRQTYGWFSKQFYFTTTAKEVSKCIEGTPRAMDRTISMLWSMIGQA</sequence>
<dbReference type="Proteomes" id="UP001194580">
    <property type="component" value="Unassembled WGS sequence"/>
</dbReference>
<gene>
    <name evidence="2" type="ORF">BGZ95_002270</name>
</gene>
<keyword evidence="1" id="KW-0732">Signal</keyword>